<dbReference type="Pfam" id="PF00580">
    <property type="entry name" value="UvrD-helicase"/>
    <property type="match status" value="1"/>
</dbReference>
<evidence type="ECO:0000256" key="4">
    <source>
        <dbReference type="ARBA" id="ARBA00022801"/>
    </source>
</evidence>
<dbReference type="PANTHER" id="PTHR11070">
    <property type="entry name" value="UVRD / RECB / PCRA DNA HELICASE FAMILY MEMBER"/>
    <property type="match status" value="1"/>
</dbReference>
<dbReference type="GO" id="GO:0005524">
    <property type="term" value="F:ATP binding"/>
    <property type="evidence" value="ECO:0007669"/>
    <property type="project" value="UniProtKB-UniRule"/>
</dbReference>
<dbReference type="GO" id="GO:0005829">
    <property type="term" value="C:cytosol"/>
    <property type="evidence" value="ECO:0007669"/>
    <property type="project" value="TreeGrafter"/>
</dbReference>
<accession>A0A9D1MMJ8</accession>
<reference evidence="17" key="1">
    <citation type="submission" date="2020-10" db="EMBL/GenBank/DDBJ databases">
        <authorList>
            <person name="Gilroy R."/>
        </authorList>
    </citation>
    <scope>NUCLEOTIDE SEQUENCE</scope>
    <source>
        <strain evidence="17">9366</strain>
    </source>
</reference>
<dbReference type="GO" id="GO:0000725">
    <property type="term" value="P:recombinational repair"/>
    <property type="evidence" value="ECO:0007669"/>
    <property type="project" value="TreeGrafter"/>
</dbReference>
<dbReference type="InterPro" id="IPR000212">
    <property type="entry name" value="DNA_helicase_UvrD/REP"/>
</dbReference>
<reference evidence="17" key="2">
    <citation type="journal article" date="2021" name="PeerJ">
        <title>Extensive microbial diversity within the chicken gut microbiome revealed by metagenomics and culture.</title>
        <authorList>
            <person name="Gilroy R."/>
            <person name="Ravi A."/>
            <person name="Getino M."/>
            <person name="Pursley I."/>
            <person name="Horton D.L."/>
            <person name="Alikhan N.F."/>
            <person name="Baker D."/>
            <person name="Gharbi K."/>
            <person name="Hall N."/>
            <person name="Watson M."/>
            <person name="Adriaenssens E.M."/>
            <person name="Foster-Nyarko E."/>
            <person name="Jarju S."/>
            <person name="Secka A."/>
            <person name="Antonio M."/>
            <person name="Oren A."/>
            <person name="Chaudhuri R.R."/>
            <person name="La Ragione R."/>
            <person name="Hildebrand F."/>
            <person name="Pallen M.J."/>
        </authorList>
    </citation>
    <scope>NUCLEOTIDE SEQUENCE</scope>
    <source>
        <strain evidence="17">9366</strain>
    </source>
</reference>
<name>A0A9D1MMJ8_9FIRM</name>
<evidence type="ECO:0000256" key="13">
    <source>
        <dbReference type="ARBA" id="ARBA00048988"/>
    </source>
</evidence>
<comment type="caution">
    <text evidence="17">The sequence shown here is derived from an EMBL/GenBank/DDBJ whole genome shotgun (WGS) entry which is preliminary data.</text>
</comment>
<evidence type="ECO:0000256" key="11">
    <source>
        <dbReference type="ARBA" id="ARBA00034617"/>
    </source>
</evidence>
<evidence type="ECO:0000313" key="17">
    <source>
        <dbReference type="EMBL" id="HIU62759.1"/>
    </source>
</evidence>
<comment type="catalytic activity">
    <reaction evidence="13">
        <text>ATP + H2O = ADP + phosphate + H(+)</text>
        <dbReference type="Rhea" id="RHEA:13065"/>
        <dbReference type="ChEBI" id="CHEBI:15377"/>
        <dbReference type="ChEBI" id="CHEBI:15378"/>
        <dbReference type="ChEBI" id="CHEBI:30616"/>
        <dbReference type="ChEBI" id="CHEBI:43474"/>
        <dbReference type="ChEBI" id="CHEBI:456216"/>
        <dbReference type="EC" id="5.6.2.4"/>
    </reaction>
</comment>
<keyword evidence="6" id="KW-0269">Exonuclease</keyword>
<gene>
    <name evidence="17" type="ORF">IAB07_03205</name>
</gene>
<dbReference type="Pfam" id="PF13361">
    <property type="entry name" value="UvrD_C"/>
    <property type="match status" value="1"/>
</dbReference>
<evidence type="ECO:0000256" key="2">
    <source>
        <dbReference type="ARBA" id="ARBA00022741"/>
    </source>
</evidence>
<dbReference type="SUPFAM" id="SSF52980">
    <property type="entry name" value="Restriction endonuclease-like"/>
    <property type="match status" value="1"/>
</dbReference>
<dbReference type="InterPro" id="IPR014017">
    <property type="entry name" value="DNA_helicase_UvrD-like_C"/>
</dbReference>
<feature type="binding site" evidence="14">
    <location>
        <begin position="25"/>
        <end position="32"/>
    </location>
    <ligand>
        <name>ATP</name>
        <dbReference type="ChEBI" id="CHEBI:30616"/>
    </ligand>
</feature>
<dbReference type="Proteomes" id="UP000824145">
    <property type="component" value="Unassembled WGS sequence"/>
</dbReference>
<dbReference type="InterPro" id="IPR011335">
    <property type="entry name" value="Restrct_endonuc-II-like"/>
</dbReference>
<evidence type="ECO:0000256" key="10">
    <source>
        <dbReference type="ARBA" id="ARBA00023235"/>
    </source>
</evidence>
<keyword evidence="10" id="KW-0413">Isomerase</keyword>
<keyword evidence="9" id="KW-0234">DNA repair</keyword>
<dbReference type="Pfam" id="PF12705">
    <property type="entry name" value="PDDEXK_1"/>
    <property type="match status" value="1"/>
</dbReference>
<evidence type="ECO:0000259" key="15">
    <source>
        <dbReference type="PROSITE" id="PS51198"/>
    </source>
</evidence>
<protein>
    <recommendedName>
        <fullName evidence="12">DNA 3'-5' helicase</fullName>
        <ecNumber evidence="12">5.6.2.4</ecNumber>
    </recommendedName>
</protein>
<evidence type="ECO:0000256" key="8">
    <source>
        <dbReference type="ARBA" id="ARBA00023125"/>
    </source>
</evidence>
<keyword evidence="4 14" id="KW-0378">Hydrolase</keyword>
<dbReference type="GO" id="GO:0004527">
    <property type="term" value="F:exonuclease activity"/>
    <property type="evidence" value="ECO:0007669"/>
    <property type="project" value="UniProtKB-KW"/>
</dbReference>
<dbReference type="EMBL" id="DVNJ01000017">
    <property type="protein sequence ID" value="HIU62759.1"/>
    <property type="molecule type" value="Genomic_DNA"/>
</dbReference>
<feature type="domain" description="UvrD-like helicase ATP-binding" evidence="15">
    <location>
        <begin position="4"/>
        <end position="457"/>
    </location>
</feature>
<dbReference type="PANTHER" id="PTHR11070:SF48">
    <property type="entry name" value="ATP-DEPENDENT HELICASE_NUCLEASE SUBUNIT A"/>
    <property type="match status" value="1"/>
</dbReference>
<dbReference type="AlphaFoldDB" id="A0A9D1MMJ8"/>
<evidence type="ECO:0000256" key="7">
    <source>
        <dbReference type="ARBA" id="ARBA00022840"/>
    </source>
</evidence>
<keyword evidence="8" id="KW-0238">DNA-binding</keyword>
<sequence length="1122" mass="126393">MEWSDWSEEQRRAISRHEGNTLVSASAGSGKTAVVVEHVVRLITGTLEDADLPPVPVRRMLLLTFNNAVGEELRGKIHSELLKRVNGENAAHVRDQLYDLPFADIGTLHGYCKKLISEFFDVLGLDPAFNVADEEEKNRLFDRCTEDVLSKAAEEGDVKVYELAEFLGGREALKKNIRAFYDRACADHNGLDKLQNEWMREYYLPLDKSNSVRFFIEKFRSVCKQALEGISDLEKRLKGKLDRHRESLLADAAMIRAMRKVKTYDDMHALNISFPAAPRINKEEKEADTGELLEAYKYLRDGYKKELTERAAMFAHSKAEERARMDSAREFVLTLTRFTLDVAAGYAEEKSRENKLDFDDLQQYACKLLDDPAIAKMVAQRYDYVCVDEYQDINDVQERLLQALTRKRQNLFMVGDAKQSIYAFRNADTTIFLKKYDKFSAGKGGEAVKLNRNFRSDAGILQFVNEIFGRLMTKNSCGFDYEKDGKFIVEGEVKPAVRLALFEKDKKEVFPFEFKDGYSVRADAERMRAAASKTEACYIADRINYLVENVKIKRKDGKVTPVNYGDIVLLARTTKGGVPEILETLRNLGIPLDAGGLTRENSNIYIDRLVDLLRVTDNFRQDIPLASALVQFGGFDFSECAAIRRCGGDKLWQAVRACAAGEGALSERVKKFVDMVARYREMSAYMRVSELARRVIAENDYDAVVRSAEGGEKALSQLNAFLGFLTGKQFDRSLSAFLSVMDTGVKTNAASEGENAVRTCTVHMSKGLEFPVVFLIDSAAPPRHAAEGNILFDHKAGIAAKSADKVDRSRSDTLYYLSLKEHKKAEQQRESLRLLYVALTRARNLLYVTGTDGGRWQGSFMWAISEALARDEELREKYWEEKVSVAHLTDEQAPPPPSFVSGTEHEELSAYLDAPYRYEGSSKTGIKYSVSAINKEPGATEFYGGAELFGEESSTVGSAYHHVLARIDLELKDAEQVKSAIEELVRSGKLSRADAKLVDERVIARCLNSEIMAAARANRHMRERRFTLYLPASEVLPNALTDEKVLVQGALDLMIFGADTGGENILVDFKYTKRSAEEVKKTYFRQLELYALAMEECAGVRPDKRLLYLLGRDEVVDLSVST</sequence>
<dbReference type="EC" id="5.6.2.4" evidence="12"/>
<dbReference type="InterPro" id="IPR011604">
    <property type="entry name" value="PDDEXK-like_dom_sf"/>
</dbReference>
<dbReference type="GO" id="GO:0043138">
    <property type="term" value="F:3'-5' DNA helicase activity"/>
    <property type="evidence" value="ECO:0007669"/>
    <property type="project" value="UniProtKB-EC"/>
</dbReference>
<evidence type="ECO:0000256" key="1">
    <source>
        <dbReference type="ARBA" id="ARBA00022722"/>
    </source>
</evidence>
<evidence type="ECO:0000313" key="18">
    <source>
        <dbReference type="Proteomes" id="UP000824145"/>
    </source>
</evidence>
<dbReference type="InterPro" id="IPR038726">
    <property type="entry name" value="PDDEXK_AddAB-type"/>
</dbReference>
<keyword evidence="5 14" id="KW-0347">Helicase</keyword>
<dbReference type="CDD" id="cd17932">
    <property type="entry name" value="DEXQc_UvrD"/>
    <property type="match status" value="1"/>
</dbReference>
<evidence type="ECO:0000259" key="16">
    <source>
        <dbReference type="PROSITE" id="PS51217"/>
    </source>
</evidence>
<keyword evidence="7 14" id="KW-0067">ATP-binding</keyword>
<dbReference type="Gene3D" id="3.90.320.10">
    <property type="match status" value="1"/>
</dbReference>
<dbReference type="PROSITE" id="PS51198">
    <property type="entry name" value="UVRD_HELICASE_ATP_BIND"/>
    <property type="match status" value="1"/>
</dbReference>
<feature type="domain" description="UvrD-like helicase C-terminal" evidence="16">
    <location>
        <begin position="478"/>
        <end position="767"/>
    </location>
</feature>
<proteinExistence type="predicted"/>
<evidence type="ECO:0000256" key="12">
    <source>
        <dbReference type="ARBA" id="ARBA00034808"/>
    </source>
</evidence>
<keyword evidence="3" id="KW-0227">DNA damage</keyword>
<dbReference type="Gene3D" id="3.40.50.300">
    <property type="entry name" value="P-loop containing nucleotide triphosphate hydrolases"/>
    <property type="match status" value="4"/>
</dbReference>
<dbReference type="GO" id="GO:0033202">
    <property type="term" value="C:DNA helicase complex"/>
    <property type="evidence" value="ECO:0007669"/>
    <property type="project" value="TreeGrafter"/>
</dbReference>
<evidence type="ECO:0000256" key="9">
    <source>
        <dbReference type="ARBA" id="ARBA00023204"/>
    </source>
</evidence>
<keyword evidence="2 14" id="KW-0547">Nucleotide-binding</keyword>
<keyword evidence="1" id="KW-0540">Nuclease</keyword>
<dbReference type="InterPro" id="IPR027417">
    <property type="entry name" value="P-loop_NTPase"/>
</dbReference>
<organism evidence="17 18">
    <name type="scientific">Candidatus Caccalectryoclostridium excrementigallinarum</name>
    <dbReference type="NCBI Taxonomy" id="2840710"/>
    <lineage>
        <taxon>Bacteria</taxon>
        <taxon>Bacillati</taxon>
        <taxon>Bacillota</taxon>
        <taxon>Clostridia</taxon>
        <taxon>Christensenellales</taxon>
        <taxon>Christensenellaceae</taxon>
        <taxon>Christensenellaceae incertae sedis</taxon>
        <taxon>Candidatus Caccalectryoclostridium</taxon>
    </lineage>
</organism>
<dbReference type="InterPro" id="IPR014016">
    <property type="entry name" value="UvrD-like_ATP-bd"/>
</dbReference>
<dbReference type="SUPFAM" id="SSF52540">
    <property type="entry name" value="P-loop containing nucleoside triphosphate hydrolases"/>
    <property type="match status" value="1"/>
</dbReference>
<evidence type="ECO:0000256" key="14">
    <source>
        <dbReference type="PROSITE-ProRule" id="PRU00560"/>
    </source>
</evidence>
<comment type="catalytic activity">
    <reaction evidence="11">
        <text>Couples ATP hydrolysis with the unwinding of duplex DNA by translocating in the 3'-5' direction.</text>
        <dbReference type="EC" id="5.6.2.4"/>
    </reaction>
</comment>
<evidence type="ECO:0000256" key="5">
    <source>
        <dbReference type="ARBA" id="ARBA00022806"/>
    </source>
</evidence>
<evidence type="ECO:0000256" key="3">
    <source>
        <dbReference type="ARBA" id="ARBA00022763"/>
    </source>
</evidence>
<dbReference type="GO" id="GO:0003677">
    <property type="term" value="F:DNA binding"/>
    <property type="evidence" value="ECO:0007669"/>
    <property type="project" value="UniProtKB-KW"/>
</dbReference>
<evidence type="ECO:0000256" key="6">
    <source>
        <dbReference type="ARBA" id="ARBA00022839"/>
    </source>
</evidence>
<dbReference type="PROSITE" id="PS51217">
    <property type="entry name" value="UVRD_HELICASE_CTER"/>
    <property type="match status" value="1"/>
</dbReference>